<evidence type="ECO:0000256" key="2">
    <source>
        <dbReference type="ARBA" id="ARBA00023172"/>
    </source>
</evidence>
<dbReference type="Pfam" id="PF00589">
    <property type="entry name" value="Phage_integrase"/>
    <property type="match status" value="1"/>
</dbReference>
<gene>
    <name evidence="5" type="ORF">CKO28_16000</name>
</gene>
<evidence type="ECO:0000313" key="5">
    <source>
        <dbReference type="EMBL" id="MBK1669542.1"/>
    </source>
</evidence>
<accession>A0ABS1DHG0</accession>
<evidence type="ECO:0000313" key="6">
    <source>
        <dbReference type="Proteomes" id="UP001296873"/>
    </source>
</evidence>
<dbReference type="Proteomes" id="UP001296873">
    <property type="component" value="Unassembled WGS sequence"/>
</dbReference>
<dbReference type="InterPro" id="IPR011010">
    <property type="entry name" value="DNA_brk_join_enz"/>
</dbReference>
<dbReference type="RefSeq" id="WP_200341876.1">
    <property type="nucleotide sequence ID" value="NZ_NRRL01000052.1"/>
</dbReference>
<organism evidence="5 6">
    <name type="scientific">Rhodovibrio sodomensis</name>
    <dbReference type="NCBI Taxonomy" id="1088"/>
    <lineage>
        <taxon>Bacteria</taxon>
        <taxon>Pseudomonadati</taxon>
        <taxon>Pseudomonadota</taxon>
        <taxon>Alphaproteobacteria</taxon>
        <taxon>Rhodospirillales</taxon>
        <taxon>Rhodovibrionaceae</taxon>
        <taxon>Rhodovibrio</taxon>
    </lineage>
</organism>
<feature type="region of interest" description="Disordered" evidence="3">
    <location>
        <begin position="1"/>
        <end position="47"/>
    </location>
</feature>
<comment type="caution">
    <text evidence="5">The sequence shown here is derived from an EMBL/GenBank/DDBJ whole genome shotgun (WGS) entry which is preliminary data.</text>
</comment>
<dbReference type="Gene3D" id="1.10.443.10">
    <property type="entry name" value="Intergrase catalytic core"/>
    <property type="match status" value="1"/>
</dbReference>
<keyword evidence="2" id="KW-0233">DNA recombination</keyword>
<protein>
    <recommendedName>
        <fullName evidence="4">Tyr recombinase domain-containing protein</fullName>
    </recommendedName>
</protein>
<feature type="compositionally biased region" description="Basic residues" evidence="3">
    <location>
        <begin position="1"/>
        <end position="10"/>
    </location>
</feature>
<dbReference type="PANTHER" id="PTHR30349">
    <property type="entry name" value="PHAGE INTEGRASE-RELATED"/>
    <property type="match status" value="1"/>
</dbReference>
<keyword evidence="6" id="KW-1185">Reference proteome</keyword>
<proteinExistence type="predicted"/>
<dbReference type="CDD" id="cd01189">
    <property type="entry name" value="INT_ICEBs1_C_like"/>
    <property type="match status" value="1"/>
</dbReference>
<dbReference type="PANTHER" id="PTHR30349:SF64">
    <property type="entry name" value="PROPHAGE INTEGRASE INTD-RELATED"/>
    <property type="match status" value="1"/>
</dbReference>
<dbReference type="InterPro" id="IPR002104">
    <property type="entry name" value="Integrase_catalytic"/>
</dbReference>
<feature type="domain" description="Tyr recombinase" evidence="4">
    <location>
        <begin position="226"/>
        <end position="417"/>
    </location>
</feature>
<evidence type="ECO:0000256" key="1">
    <source>
        <dbReference type="ARBA" id="ARBA00022908"/>
    </source>
</evidence>
<evidence type="ECO:0000256" key="3">
    <source>
        <dbReference type="SAM" id="MobiDB-lite"/>
    </source>
</evidence>
<dbReference type="EMBL" id="NRRL01000052">
    <property type="protein sequence ID" value="MBK1669542.1"/>
    <property type="molecule type" value="Genomic_DNA"/>
</dbReference>
<reference evidence="5 6" key="1">
    <citation type="journal article" date="2020" name="Microorganisms">
        <title>Osmotic Adaptation and Compatible Solute Biosynthesis of Phototrophic Bacteria as Revealed from Genome Analyses.</title>
        <authorList>
            <person name="Imhoff J.F."/>
            <person name="Rahn T."/>
            <person name="Kunzel S."/>
            <person name="Keller A."/>
            <person name="Neulinger S.C."/>
        </authorList>
    </citation>
    <scope>NUCLEOTIDE SEQUENCE [LARGE SCALE GENOMIC DNA]</scope>
    <source>
        <strain evidence="5 6">DSM 9895</strain>
    </source>
</reference>
<evidence type="ECO:0000259" key="4">
    <source>
        <dbReference type="PROSITE" id="PS51898"/>
    </source>
</evidence>
<dbReference type="InterPro" id="IPR050090">
    <property type="entry name" value="Tyrosine_recombinase_XerCD"/>
</dbReference>
<sequence length="431" mass="48923">MASVRKKTWTTKKGESSSWVVEWRDQNNKPRSRSFKKKRGNDPEEHADAFQRQVESRQGSGERTAVETRWRLQGWLEDYAERAGTIGIDGTEPVGTARKAQLMWAASVIGQDSIGSLWIDELNERKFRGLRDRLLNRFDKRKSAREVLTIAKSALEDARRHGHTLGGWWRDVSIAAQSSKKRVSPGEDGDDVLELPSRDLVRELLRKAKELRDDTPKAMGWEAGNEAWRNYTPTEGPRGWKDVQRAWRRNYVIVLMDAMTGLRQGEIRALYKTDLQLDREVVRVRRAADKDGNLKAPKTKAGSREVPLPAEVIRELRAWLAVAPEGPLLFPSARGGVMDRSNFYHRIWKALLKYAGEEECGLSFHALRHFYASSLIAAGMNAKEIQTTMGHSSIQVTYDIYGDLLEEDVSHRQAVAARAADALMSEEASER</sequence>
<feature type="compositionally biased region" description="Basic residues" evidence="3">
    <location>
        <begin position="30"/>
        <end position="39"/>
    </location>
</feature>
<dbReference type="PROSITE" id="PS51898">
    <property type="entry name" value="TYR_RECOMBINASE"/>
    <property type="match status" value="1"/>
</dbReference>
<name>A0ABS1DHG0_9PROT</name>
<dbReference type="InterPro" id="IPR013762">
    <property type="entry name" value="Integrase-like_cat_sf"/>
</dbReference>
<keyword evidence="1" id="KW-0229">DNA integration</keyword>
<dbReference type="SUPFAM" id="SSF56349">
    <property type="entry name" value="DNA breaking-rejoining enzymes"/>
    <property type="match status" value="1"/>
</dbReference>